<organism evidence="2 3">
    <name type="scientific">Rhodoferax sediminis</name>
    <dbReference type="NCBI Taxonomy" id="2509614"/>
    <lineage>
        <taxon>Bacteria</taxon>
        <taxon>Pseudomonadati</taxon>
        <taxon>Pseudomonadota</taxon>
        <taxon>Betaproteobacteria</taxon>
        <taxon>Burkholderiales</taxon>
        <taxon>Comamonadaceae</taxon>
        <taxon>Rhodoferax</taxon>
    </lineage>
</organism>
<dbReference type="AlphaFoldDB" id="A0A515DE42"/>
<dbReference type="SUPFAM" id="SSF53850">
    <property type="entry name" value="Periplasmic binding protein-like II"/>
    <property type="match status" value="1"/>
</dbReference>
<dbReference type="PANTHER" id="PTHR42928:SF5">
    <property type="entry name" value="BLR1237 PROTEIN"/>
    <property type="match status" value="1"/>
</dbReference>
<evidence type="ECO:0000313" key="2">
    <source>
        <dbReference type="EMBL" id="QDL38691.1"/>
    </source>
</evidence>
<dbReference type="Gene3D" id="3.40.190.10">
    <property type="entry name" value="Periplasmic binding protein-like II"/>
    <property type="match status" value="1"/>
</dbReference>
<protein>
    <submittedName>
        <fullName evidence="2">Tripartite tricarboxylate transporter substrate binding protein</fullName>
    </submittedName>
</protein>
<dbReference type="PROSITE" id="PS51318">
    <property type="entry name" value="TAT"/>
    <property type="match status" value="1"/>
</dbReference>
<dbReference type="InterPro" id="IPR005064">
    <property type="entry name" value="BUG"/>
</dbReference>
<dbReference type="EMBL" id="CP035503">
    <property type="protein sequence ID" value="QDL38691.1"/>
    <property type="molecule type" value="Genomic_DNA"/>
</dbReference>
<dbReference type="OrthoDB" id="8886309at2"/>
<dbReference type="Proteomes" id="UP000316798">
    <property type="component" value="Chromosome"/>
</dbReference>
<proteinExistence type="inferred from homology"/>
<gene>
    <name evidence="2" type="ORF">EUB48_16375</name>
</gene>
<dbReference type="PIRSF" id="PIRSF017082">
    <property type="entry name" value="YflP"/>
    <property type="match status" value="1"/>
</dbReference>
<dbReference type="InterPro" id="IPR042100">
    <property type="entry name" value="Bug_dom1"/>
</dbReference>
<sequence length="339" mass="36099">MSTSHTRSTLATTDRDTRLSRRNLLGLGIAAGFAPGLALAQEFPSKPIRLMVGATPGGSIDFGARTMSAPLSELLHNPVLVENKPGAFGVLCTQYVIKSAPDGYTLLVGTPSPVIIAPQAMQKAPFNPLTDLTAINMVSTSPIAIAVNPRLEVKNLKELVALSRKRPITMGLPLAGSLSHLVVEMTRKATGINFLNVPYKGAAPAIADCIGGTIDATVSDVGVFLPYHRAGQLRVVMVTSEKRIDALPDVPTAEEYSPGLVVTNWVGIFGPAKMPNAVVEKINAALLKVVARRDVQEQYVKFSATASAMADPDAFQKFVASEYQRFGQIVRERNIVIGG</sequence>
<comment type="similarity">
    <text evidence="1">Belongs to the UPF0065 (bug) family.</text>
</comment>
<keyword evidence="3" id="KW-1185">Reference proteome</keyword>
<dbReference type="InterPro" id="IPR006311">
    <property type="entry name" value="TAT_signal"/>
</dbReference>
<evidence type="ECO:0000256" key="1">
    <source>
        <dbReference type="ARBA" id="ARBA00006987"/>
    </source>
</evidence>
<dbReference type="KEGG" id="rhf:EUB48_16375"/>
<name>A0A515DE42_9BURK</name>
<dbReference type="Pfam" id="PF03401">
    <property type="entry name" value="TctC"/>
    <property type="match status" value="1"/>
</dbReference>
<dbReference type="PANTHER" id="PTHR42928">
    <property type="entry name" value="TRICARBOXYLATE-BINDING PROTEIN"/>
    <property type="match status" value="1"/>
</dbReference>
<dbReference type="Gene3D" id="3.40.190.150">
    <property type="entry name" value="Bordetella uptake gene, domain 1"/>
    <property type="match status" value="1"/>
</dbReference>
<dbReference type="RefSeq" id="WP_142820128.1">
    <property type="nucleotide sequence ID" value="NZ_CP035503.1"/>
</dbReference>
<evidence type="ECO:0000313" key="3">
    <source>
        <dbReference type="Proteomes" id="UP000316798"/>
    </source>
</evidence>
<accession>A0A515DE42</accession>
<reference evidence="2 3" key="1">
    <citation type="submission" date="2019-01" db="EMBL/GenBank/DDBJ databases">
        <title>Genomic insights into a novel species Rhodoferax sp.</title>
        <authorList>
            <person name="Jin L."/>
        </authorList>
    </citation>
    <scope>NUCLEOTIDE SEQUENCE [LARGE SCALE GENOMIC DNA]</scope>
    <source>
        <strain evidence="2 3">CHu59-6-5</strain>
    </source>
</reference>
<dbReference type="CDD" id="cd07012">
    <property type="entry name" value="PBP2_Bug_TTT"/>
    <property type="match status" value="1"/>
</dbReference>